<gene>
    <name evidence="1" type="ORF">F383_31725</name>
</gene>
<protein>
    <submittedName>
        <fullName evidence="1">tRNA 5-methylaminomethyl-2-thiouridine biosynthesis bifunctional MnmC</fullName>
    </submittedName>
</protein>
<proteinExistence type="predicted"/>
<name>A0A0B0PJA5_GOSAR</name>
<dbReference type="EMBL" id="KN430827">
    <property type="protein sequence ID" value="KHG24982.1"/>
    <property type="molecule type" value="Genomic_DNA"/>
</dbReference>
<sequence>MFSRVSRLARVGGRQRYYHPIELTLSELDSTYDPKCGLQHLIKDPRLNDFCVPLSFVVWFVY</sequence>
<reference evidence="2" key="1">
    <citation type="submission" date="2014-09" db="EMBL/GenBank/DDBJ databases">
        <authorList>
            <person name="Mudge J."/>
            <person name="Ramaraj T."/>
            <person name="Lindquist I.E."/>
            <person name="Bharti A.K."/>
            <person name="Sundararajan A."/>
            <person name="Cameron C.T."/>
            <person name="Woodward J.E."/>
            <person name="May G.D."/>
            <person name="Brubaker C."/>
            <person name="Broadhvest J."/>
            <person name="Wilkins T.A."/>
        </authorList>
    </citation>
    <scope>NUCLEOTIDE SEQUENCE</scope>
    <source>
        <strain evidence="2">cv. AKA8401</strain>
    </source>
</reference>
<dbReference type="Proteomes" id="UP000032142">
    <property type="component" value="Unassembled WGS sequence"/>
</dbReference>
<evidence type="ECO:0000313" key="2">
    <source>
        <dbReference type="Proteomes" id="UP000032142"/>
    </source>
</evidence>
<evidence type="ECO:0000313" key="1">
    <source>
        <dbReference type="EMBL" id="KHG24982.1"/>
    </source>
</evidence>
<accession>A0A0B0PJA5</accession>
<dbReference type="AlphaFoldDB" id="A0A0B0PJA5"/>
<organism evidence="1 2">
    <name type="scientific">Gossypium arboreum</name>
    <name type="common">Tree cotton</name>
    <name type="synonym">Gossypium nanking</name>
    <dbReference type="NCBI Taxonomy" id="29729"/>
    <lineage>
        <taxon>Eukaryota</taxon>
        <taxon>Viridiplantae</taxon>
        <taxon>Streptophyta</taxon>
        <taxon>Embryophyta</taxon>
        <taxon>Tracheophyta</taxon>
        <taxon>Spermatophyta</taxon>
        <taxon>Magnoliopsida</taxon>
        <taxon>eudicotyledons</taxon>
        <taxon>Gunneridae</taxon>
        <taxon>Pentapetalae</taxon>
        <taxon>rosids</taxon>
        <taxon>malvids</taxon>
        <taxon>Malvales</taxon>
        <taxon>Malvaceae</taxon>
        <taxon>Malvoideae</taxon>
        <taxon>Gossypium</taxon>
    </lineage>
</organism>
<keyword evidence="2" id="KW-1185">Reference proteome</keyword>